<accession>A0A915JN22</accession>
<feature type="region of interest" description="Disordered" evidence="1">
    <location>
        <begin position="298"/>
        <end position="353"/>
    </location>
</feature>
<name>A0A915JN22_ROMCU</name>
<dbReference type="InterPro" id="IPR037238">
    <property type="entry name" value="YbiA-like_sf"/>
</dbReference>
<dbReference type="WBParaSite" id="nRc.2.0.1.t27629-RA">
    <property type="protein sequence ID" value="nRc.2.0.1.t27629-RA"/>
    <property type="gene ID" value="nRc.2.0.1.g27629"/>
</dbReference>
<dbReference type="CDD" id="cd15457">
    <property type="entry name" value="NADAR"/>
    <property type="match status" value="1"/>
</dbReference>
<dbReference type="AlphaFoldDB" id="A0A915JN22"/>
<dbReference type="InterPro" id="IPR012816">
    <property type="entry name" value="NADAR"/>
</dbReference>
<reference evidence="4" key="1">
    <citation type="submission" date="2022-11" db="UniProtKB">
        <authorList>
            <consortium name="WormBaseParasite"/>
        </authorList>
    </citation>
    <scope>IDENTIFICATION</scope>
</reference>
<feature type="compositionally biased region" description="Polar residues" evidence="1">
    <location>
        <begin position="308"/>
        <end position="320"/>
    </location>
</feature>
<dbReference type="Pfam" id="PF08719">
    <property type="entry name" value="NADAR"/>
    <property type="match status" value="1"/>
</dbReference>
<evidence type="ECO:0000313" key="3">
    <source>
        <dbReference type="Proteomes" id="UP000887565"/>
    </source>
</evidence>
<feature type="domain" description="NADAR" evidence="2">
    <location>
        <begin position="122"/>
        <end position="293"/>
    </location>
</feature>
<evidence type="ECO:0000313" key="4">
    <source>
        <dbReference type="WBParaSite" id="nRc.2.0.1.t27629-RA"/>
    </source>
</evidence>
<evidence type="ECO:0000256" key="1">
    <source>
        <dbReference type="SAM" id="MobiDB-lite"/>
    </source>
</evidence>
<dbReference type="Gene3D" id="1.10.357.40">
    <property type="entry name" value="YbiA-like"/>
    <property type="match status" value="1"/>
</dbReference>
<sequence>MSLSAISELRTAVDFTDENVAGLRMPYTSFENRLKNQQSASMNGVGQGQQNLESLFDPVPKRCIDISLARSTKPKSIAAKLAKLKESEPINYTIQQPLIPNDVPTYTFTLDPSKLICFYGRDNFLSNYFTAPMTVNSVGYRSVEHYYEACKLFSFGGAYWANQINKIKDPGAAKVTSKRLMQYVDRRRVEAWKRTEGLSVIEHALMHKFKTNSDLAEKLLNTGDAFLAHCNPHDTLWGTGLNAEKLKQWATDNQSSSLKIPRCMSPSTMAYYPTTLQGQNALGYLLMQIRRLLAEKSASGGGNNSSAVVTTANESSATQKANKDDVSASKHSGAVVKAPQAPIGTAPNKSNVVPISSSAAADNVLTSLDKDDTVHKIAVQMAMANINGPSSRVGGL</sequence>
<keyword evidence="3" id="KW-1185">Reference proteome</keyword>
<protein>
    <submittedName>
        <fullName evidence="4">NADAR domain-containing protein</fullName>
    </submittedName>
</protein>
<dbReference type="SUPFAM" id="SSF143990">
    <property type="entry name" value="YbiA-like"/>
    <property type="match status" value="1"/>
</dbReference>
<proteinExistence type="predicted"/>
<dbReference type="Proteomes" id="UP000887565">
    <property type="component" value="Unplaced"/>
</dbReference>
<organism evidence="3 4">
    <name type="scientific">Romanomermis culicivorax</name>
    <name type="common">Nematode worm</name>
    <dbReference type="NCBI Taxonomy" id="13658"/>
    <lineage>
        <taxon>Eukaryota</taxon>
        <taxon>Metazoa</taxon>
        <taxon>Ecdysozoa</taxon>
        <taxon>Nematoda</taxon>
        <taxon>Enoplea</taxon>
        <taxon>Dorylaimia</taxon>
        <taxon>Mermithida</taxon>
        <taxon>Mermithoidea</taxon>
        <taxon>Mermithidae</taxon>
        <taxon>Romanomermis</taxon>
    </lineage>
</organism>
<evidence type="ECO:0000259" key="2">
    <source>
        <dbReference type="Pfam" id="PF08719"/>
    </source>
</evidence>